<dbReference type="EMBL" id="FONR01000063">
    <property type="protein sequence ID" value="SFH21887.1"/>
    <property type="molecule type" value="Genomic_DNA"/>
</dbReference>
<dbReference type="OrthoDB" id="9768793at2"/>
<dbReference type="InterPro" id="IPR036812">
    <property type="entry name" value="NAD(P)_OxRdtase_dom_sf"/>
</dbReference>
<evidence type="ECO:0000259" key="2">
    <source>
        <dbReference type="Pfam" id="PF00248"/>
    </source>
</evidence>
<evidence type="ECO:0000313" key="4">
    <source>
        <dbReference type="Proteomes" id="UP000181942"/>
    </source>
</evidence>
<protein>
    <submittedName>
        <fullName evidence="3">Predicted oxidoreductase</fullName>
    </submittedName>
</protein>
<dbReference type="Pfam" id="PF00248">
    <property type="entry name" value="Aldo_ket_red"/>
    <property type="match status" value="1"/>
</dbReference>
<dbReference type="Gene3D" id="3.20.20.100">
    <property type="entry name" value="NADP-dependent oxidoreductase domain"/>
    <property type="match status" value="1"/>
</dbReference>
<organism evidence="3 4">
    <name type="scientific">Streptomyces mirabilis</name>
    <dbReference type="NCBI Taxonomy" id="68239"/>
    <lineage>
        <taxon>Bacteria</taxon>
        <taxon>Bacillati</taxon>
        <taxon>Actinomycetota</taxon>
        <taxon>Actinomycetes</taxon>
        <taxon>Kitasatosporales</taxon>
        <taxon>Streptomycetaceae</taxon>
        <taxon>Streptomyces</taxon>
    </lineage>
</organism>
<evidence type="ECO:0000256" key="1">
    <source>
        <dbReference type="ARBA" id="ARBA00023002"/>
    </source>
</evidence>
<dbReference type="PANTHER" id="PTHR43625">
    <property type="entry name" value="AFLATOXIN B1 ALDEHYDE REDUCTASE"/>
    <property type="match status" value="1"/>
</dbReference>
<evidence type="ECO:0000313" key="3">
    <source>
        <dbReference type="EMBL" id="SFH21887.1"/>
    </source>
</evidence>
<dbReference type="InterPro" id="IPR023210">
    <property type="entry name" value="NADP_OxRdtase_dom"/>
</dbReference>
<name>A0A1I2Y936_9ACTN</name>
<dbReference type="PANTHER" id="PTHR43625:SF40">
    <property type="entry name" value="ALDO-KETO REDUCTASE YAKC [NADP(+)]"/>
    <property type="match status" value="1"/>
</dbReference>
<dbReference type="InterPro" id="IPR050791">
    <property type="entry name" value="Aldo-Keto_reductase"/>
</dbReference>
<sequence>MLAERPLELVGQVALGGVTFSLGPDRKRSGDIATIRAAADAGIRIFDSARVYAPVDDPQHNERLFAHALKGRSDVLISTQGGHFRTGQETWDVDNSAARLRQDVAASLDALGVERIGLYYLHRADAPHPIGESVSVLDEMRREGKIQRIGLSNVTAAQLEEAHSITSIDAVQNHHGVAHADSSGVLRLCEKLSIPFFAYYPLRRDDGRPYSEGFPRMGALAADRVISLARLLLRALLESSPVMSVVSGASRAESAMDSAAALTEVWDEELESAWQEDVLAMRT</sequence>
<dbReference type="AlphaFoldDB" id="A0A1I2Y936"/>
<accession>A0A1I2Y936</accession>
<dbReference type="SUPFAM" id="SSF51430">
    <property type="entry name" value="NAD(P)-linked oxidoreductase"/>
    <property type="match status" value="1"/>
</dbReference>
<gene>
    <name evidence="3" type="ORF">SAMN02787118_1632</name>
</gene>
<reference evidence="3 4" key="1">
    <citation type="submission" date="2016-10" db="EMBL/GenBank/DDBJ databases">
        <authorList>
            <person name="de Groot N.N."/>
        </authorList>
    </citation>
    <scope>NUCLEOTIDE SEQUENCE [LARGE SCALE GENOMIC DNA]</scope>
    <source>
        <strain evidence="3 4">OK461</strain>
    </source>
</reference>
<dbReference type="CDD" id="cd19088">
    <property type="entry name" value="AKR_AKR13B1"/>
    <property type="match status" value="1"/>
</dbReference>
<keyword evidence="1" id="KW-0560">Oxidoreductase</keyword>
<feature type="domain" description="NADP-dependent oxidoreductase" evidence="2">
    <location>
        <begin position="15"/>
        <end position="269"/>
    </location>
</feature>
<dbReference type="Proteomes" id="UP000181942">
    <property type="component" value="Unassembled WGS sequence"/>
</dbReference>
<dbReference type="GO" id="GO:0005737">
    <property type="term" value="C:cytoplasm"/>
    <property type="evidence" value="ECO:0007669"/>
    <property type="project" value="TreeGrafter"/>
</dbReference>
<dbReference type="GO" id="GO:0016491">
    <property type="term" value="F:oxidoreductase activity"/>
    <property type="evidence" value="ECO:0007669"/>
    <property type="project" value="UniProtKB-KW"/>
</dbReference>
<dbReference type="RefSeq" id="WP_075033927.1">
    <property type="nucleotide sequence ID" value="NZ_FONR01000063.1"/>
</dbReference>
<proteinExistence type="predicted"/>